<evidence type="ECO:0000313" key="1">
    <source>
        <dbReference type="EMBL" id="OKH24200.1"/>
    </source>
</evidence>
<organism evidence="1 2">
    <name type="scientific">Hydrococcus rivularis NIES-593</name>
    <dbReference type="NCBI Taxonomy" id="1921803"/>
    <lineage>
        <taxon>Bacteria</taxon>
        <taxon>Bacillati</taxon>
        <taxon>Cyanobacteriota</taxon>
        <taxon>Cyanophyceae</taxon>
        <taxon>Pleurocapsales</taxon>
        <taxon>Hydrococcaceae</taxon>
        <taxon>Hydrococcus</taxon>
    </lineage>
</organism>
<dbReference type="AlphaFoldDB" id="A0A1U7HKS6"/>
<protein>
    <submittedName>
        <fullName evidence="1">Uncharacterized protein</fullName>
    </submittedName>
</protein>
<dbReference type="STRING" id="1921803.NIES593_08580"/>
<evidence type="ECO:0000313" key="2">
    <source>
        <dbReference type="Proteomes" id="UP000186868"/>
    </source>
</evidence>
<comment type="caution">
    <text evidence="1">The sequence shown here is derived from an EMBL/GenBank/DDBJ whole genome shotgun (WGS) entry which is preliminary data.</text>
</comment>
<gene>
    <name evidence="1" type="ORF">NIES593_08580</name>
</gene>
<sequence>MKNNKLLLFLRYLTPLFCLAGIIYLQTSHIQTKQSQTGEDALKEEQSTQVFLNLQKNMPSFGFNNLIADWNFLGFIQYFGDGKARKQTGYSLIPNFFEIMVDRDPRFIQAYLQMSTANSIYAGRPDKTVTFMNRVLESVSPKTFPLSIYIWIYKGVDEILFLGDLKAARHSYQMASNWASIQGNEFMANQTRATAEYLATNPDPRKAQVSAWMTILTTTPDQKTQQYTIDKIKSLGAEISVTPEGKLQVITPSSWE</sequence>
<dbReference type="OrthoDB" id="480631at2"/>
<reference evidence="1 2" key="1">
    <citation type="submission" date="2016-11" db="EMBL/GenBank/DDBJ databases">
        <title>Draft Genome Sequences of Nine Cyanobacterial Strains from Diverse Habitats.</title>
        <authorList>
            <person name="Zhu T."/>
            <person name="Hou S."/>
            <person name="Lu X."/>
            <person name="Hess W.R."/>
        </authorList>
    </citation>
    <scope>NUCLEOTIDE SEQUENCE [LARGE SCALE GENOMIC DNA]</scope>
    <source>
        <strain evidence="1 2">NIES-593</strain>
    </source>
</reference>
<dbReference type="RefSeq" id="WP_073599181.1">
    <property type="nucleotide sequence ID" value="NZ_MRCB01000007.1"/>
</dbReference>
<dbReference type="EMBL" id="MRCB01000007">
    <property type="protein sequence ID" value="OKH24200.1"/>
    <property type="molecule type" value="Genomic_DNA"/>
</dbReference>
<dbReference type="Proteomes" id="UP000186868">
    <property type="component" value="Unassembled WGS sequence"/>
</dbReference>
<proteinExistence type="predicted"/>
<keyword evidence="2" id="KW-1185">Reference proteome</keyword>
<accession>A0A1U7HKS6</accession>
<name>A0A1U7HKS6_9CYAN</name>